<protein>
    <recommendedName>
        <fullName evidence="1">Aminotransferase-like plant mobile domain-containing protein</fullName>
    </recommendedName>
</protein>
<sequence length="196" mass="21820">MPYLDVIGFGTTALVQTFKLRANLISALVERRCLKTHTFHFLCGECTITLEDVAMQLGLLVGSDVVIGPSKVAKPSAIYYQLVGHSPGYGEARFSSLKFSWLIPIVGASGIGDVVSWYKCPGIGKSETLVVYCQMIEEYAGDKFVRMSYSAPDVVVVMSLWVHEYAIVWCINALVLKFSIVEWYSIDWVLRQFGCI</sequence>
<dbReference type="Proteomes" id="UP000828251">
    <property type="component" value="Unassembled WGS sequence"/>
</dbReference>
<proteinExistence type="predicted"/>
<keyword evidence="3" id="KW-1185">Reference proteome</keyword>
<dbReference type="PANTHER" id="PTHR46033">
    <property type="entry name" value="PROTEIN MAIN-LIKE 2"/>
    <property type="match status" value="1"/>
</dbReference>
<dbReference type="Pfam" id="PF10536">
    <property type="entry name" value="PMD"/>
    <property type="match status" value="1"/>
</dbReference>
<organism evidence="2 3">
    <name type="scientific">Gossypium stocksii</name>
    <dbReference type="NCBI Taxonomy" id="47602"/>
    <lineage>
        <taxon>Eukaryota</taxon>
        <taxon>Viridiplantae</taxon>
        <taxon>Streptophyta</taxon>
        <taxon>Embryophyta</taxon>
        <taxon>Tracheophyta</taxon>
        <taxon>Spermatophyta</taxon>
        <taxon>Magnoliopsida</taxon>
        <taxon>eudicotyledons</taxon>
        <taxon>Gunneridae</taxon>
        <taxon>Pentapetalae</taxon>
        <taxon>rosids</taxon>
        <taxon>malvids</taxon>
        <taxon>Malvales</taxon>
        <taxon>Malvaceae</taxon>
        <taxon>Malvoideae</taxon>
        <taxon>Gossypium</taxon>
    </lineage>
</organism>
<comment type="caution">
    <text evidence="2">The sequence shown here is derived from an EMBL/GenBank/DDBJ whole genome shotgun (WGS) entry which is preliminary data.</text>
</comment>
<dbReference type="GO" id="GO:0010073">
    <property type="term" value="P:meristem maintenance"/>
    <property type="evidence" value="ECO:0007669"/>
    <property type="project" value="InterPro"/>
</dbReference>
<accession>A0A9D3VWN7</accession>
<feature type="domain" description="Aminotransferase-like plant mobile" evidence="1">
    <location>
        <begin position="8"/>
        <end position="102"/>
    </location>
</feature>
<evidence type="ECO:0000259" key="1">
    <source>
        <dbReference type="Pfam" id="PF10536"/>
    </source>
</evidence>
<name>A0A9D3VWN7_9ROSI</name>
<evidence type="ECO:0000313" key="2">
    <source>
        <dbReference type="EMBL" id="KAH1097364.1"/>
    </source>
</evidence>
<reference evidence="2 3" key="1">
    <citation type="journal article" date="2021" name="Plant Biotechnol. J.">
        <title>Multi-omics assisted identification of the key and species-specific regulatory components of drought-tolerant mechanisms in Gossypium stocksii.</title>
        <authorList>
            <person name="Yu D."/>
            <person name="Ke L."/>
            <person name="Zhang D."/>
            <person name="Wu Y."/>
            <person name="Sun Y."/>
            <person name="Mei J."/>
            <person name="Sun J."/>
            <person name="Sun Y."/>
        </authorList>
    </citation>
    <scope>NUCLEOTIDE SEQUENCE [LARGE SCALE GENOMIC DNA]</scope>
    <source>
        <strain evidence="3">cv. E1</strain>
        <tissue evidence="2">Leaf</tissue>
    </source>
</reference>
<dbReference type="EMBL" id="JAIQCV010000005">
    <property type="protein sequence ID" value="KAH1097364.1"/>
    <property type="molecule type" value="Genomic_DNA"/>
</dbReference>
<gene>
    <name evidence="2" type="ORF">J1N35_014285</name>
</gene>
<dbReference type="OrthoDB" id="784956at2759"/>
<evidence type="ECO:0000313" key="3">
    <source>
        <dbReference type="Proteomes" id="UP000828251"/>
    </source>
</evidence>
<dbReference type="AlphaFoldDB" id="A0A9D3VWN7"/>
<dbReference type="InterPro" id="IPR044824">
    <property type="entry name" value="MAIN-like"/>
</dbReference>
<dbReference type="InterPro" id="IPR019557">
    <property type="entry name" value="AminoTfrase-like_pln_mobile"/>
</dbReference>
<dbReference type="PANTHER" id="PTHR46033:SF8">
    <property type="entry name" value="PROTEIN MAINTENANCE OF MERISTEMS-LIKE"/>
    <property type="match status" value="1"/>
</dbReference>